<dbReference type="GO" id="GO:0006635">
    <property type="term" value="P:fatty acid beta-oxidation"/>
    <property type="evidence" value="ECO:0007669"/>
    <property type="project" value="TreeGrafter"/>
</dbReference>
<name>A0A1X7S7D9_ZYMT9</name>
<gene>
    <name evidence="4" type="ORF">ZT3D7_G10758</name>
</gene>
<protein>
    <submittedName>
        <fullName evidence="4">Uncharacterized protein</fullName>
    </submittedName>
</protein>
<evidence type="ECO:0000256" key="3">
    <source>
        <dbReference type="SAM" id="SignalP"/>
    </source>
</evidence>
<feature type="signal peptide" evidence="3">
    <location>
        <begin position="1"/>
        <end position="20"/>
    </location>
</feature>
<evidence type="ECO:0000313" key="5">
    <source>
        <dbReference type="Proteomes" id="UP000215127"/>
    </source>
</evidence>
<reference evidence="4 5" key="1">
    <citation type="submission" date="2016-06" db="EMBL/GenBank/DDBJ databases">
        <authorList>
            <person name="Kjaerup R.B."/>
            <person name="Dalgaard T.S."/>
            <person name="Juul-Madsen H.R."/>
        </authorList>
    </citation>
    <scope>NUCLEOTIDE SEQUENCE [LARGE SCALE GENOMIC DNA]</scope>
</reference>
<organism evidence="4 5">
    <name type="scientific">Zymoseptoria tritici (strain ST99CH_3D7)</name>
    <dbReference type="NCBI Taxonomy" id="1276538"/>
    <lineage>
        <taxon>Eukaryota</taxon>
        <taxon>Fungi</taxon>
        <taxon>Dikarya</taxon>
        <taxon>Ascomycota</taxon>
        <taxon>Pezizomycotina</taxon>
        <taxon>Dothideomycetes</taxon>
        <taxon>Dothideomycetidae</taxon>
        <taxon>Mycosphaerellales</taxon>
        <taxon>Mycosphaerellaceae</taxon>
        <taxon>Zymoseptoria</taxon>
    </lineage>
</organism>
<dbReference type="InterPro" id="IPR029045">
    <property type="entry name" value="ClpP/crotonase-like_dom_sf"/>
</dbReference>
<evidence type="ECO:0000313" key="4">
    <source>
        <dbReference type="EMBL" id="SMQ55603.1"/>
    </source>
</evidence>
<dbReference type="PANTHER" id="PTHR43684">
    <property type="match status" value="1"/>
</dbReference>
<dbReference type="GO" id="GO:0005782">
    <property type="term" value="C:peroxisomal matrix"/>
    <property type="evidence" value="ECO:0007669"/>
    <property type="project" value="TreeGrafter"/>
</dbReference>
<dbReference type="CDD" id="cd06558">
    <property type="entry name" value="crotonase-like"/>
    <property type="match status" value="1"/>
</dbReference>
<evidence type="ECO:0000256" key="1">
    <source>
        <dbReference type="ARBA" id="ARBA00023026"/>
    </source>
</evidence>
<dbReference type="EMBL" id="LT853703">
    <property type="protein sequence ID" value="SMQ55603.1"/>
    <property type="molecule type" value="Genomic_DNA"/>
</dbReference>
<keyword evidence="3" id="KW-0732">Signal</keyword>
<feature type="chain" id="PRO_5010880246" evidence="3">
    <location>
        <begin position="21"/>
        <end position="427"/>
    </location>
</feature>
<dbReference type="Gene3D" id="3.90.226.10">
    <property type="entry name" value="2-enoyl-CoA Hydratase, Chain A, domain 1"/>
    <property type="match status" value="1"/>
</dbReference>
<dbReference type="PANTHER" id="PTHR43684:SF3">
    <property type="entry name" value="PEROXISOMAL D3,D2-ENOYL-COA ISOMERASE"/>
    <property type="match status" value="1"/>
</dbReference>
<dbReference type="SUPFAM" id="SSF52096">
    <property type="entry name" value="ClpP/crotonase"/>
    <property type="match status" value="1"/>
</dbReference>
<accession>A0A1X7S7D9</accession>
<keyword evidence="1" id="KW-0843">Virulence</keyword>
<feature type="compositionally biased region" description="Basic and acidic residues" evidence="2">
    <location>
        <begin position="415"/>
        <end position="427"/>
    </location>
</feature>
<dbReference type="Pfam" id="PF00378">
    <property type="entry name" value="ECH_1"/>
    <property type="match status" value="1"/>
</dbReference>
<dbReference type="InterPro" id="IPR001753">
    <property type="entry name" value="Enoyl-CoA_hydra/iso"/>
</dbReference>
<dbReference type="Proteomes" id="UP000215127">
    <property type="component" value="Chromosome 12"/>
</dbReference>
<dbReference type="InterPro" id="IPR051053">
    <property type="entry name" value="ECH/Chromodomain_protein"/>
</dbReference>
<dbReference type="STRING" id="1276538.A0A1X7S7D9"/>
<sequence length="427" mass="47788">MMRARCAFTFSLVSLRRAAAREGERERQTSFLRSSRDISAPSHSRLLKSGQWRAGGYHSCQSSSIERGLSLDRLERDFRHSSAVNCTMNIFQASALFSQVSRNAIRCGTVRDLRPSELQRRGRLEIESTCDCVSQGVGDQGGSFFEATIKMSISKYDDIIVTVQDGIGTIKFNRPKQLNSFGGSMISDTISALRELDRHPDTTFTVLTGEGRFFAAGADVTSVTKTPTSFKNEGEKKIFWAERFAVGMELVRSIIDHKKVVVLAMNGHGVGAGAAWFQGSSDLFYAAEGTWLQVTFSQLGLIPENGSAVNWAQHMGVHRANDWLMFGGKATVEELKEMGLVNKIFPKENFHAEVHAYLKEMLRERDGNSLMEMKRLQNKSTRDARILGLFEAWQALSEKFVAGEPQKRMGAKMQELADKRKNRESKM</sequence>
<feature type="region of interest" description="Disordered" evidence="2">
    <location>
        <begin position="407"/>
        <end position="427"/>
    </location>
</feature>
<proteinExistence type="predicted"/>
<keyword evidence="5" id="KW-1185">Reference proteome</keyword>
<dbReference type="AlphaFoldDB" id="A0A1X7S7D9"/>
<evidence type="ECO:0000256" key="2">
    <source>
        <dbReference type="SAM" id="MobiDB-lite"/>
    </source>
</evidence>